<keyword evidence="1" id="KW-1133">Transmembrane helix</keyword>
<name>A0A1Z4M2V8_9CYAN</name>
<accession>A0A1Z4M2V8</accession>
<evidence type="ECO:0000256" key="1">
    <source>
        <dbReference type="SAM" id="Phobius"/>
    </source>
</evidence>
<keyword evidence="3" id="KW-1185">Reference proteome</keyword>
<sequence>MTLNLQEKQWIGKSKIIVFSILSIMVVVITSVFYIWWSSSYSTQYLNCNNFYLFFNPQNKNTDKLHILNFKVNGNVTQEIGAIRFEKAGMDYQSIYITKNFSELKTLVSQYNNCFPLATFYLEINPQADNDIDRWCIFPKLADNNSRNCRTEQLVRFNLL</sequence>
<evidence type="ECO:0008006" key="4">
    <source>
        <dbReference type="Google" id="ProtNLM"/>
    </source>
</evidence>
<protein>
    <recommendedName>
        <fullName evidence="4">Transmembrane protein</fullName>
    </recommendedName>
</protein>
<reference evidence="2 3" key="1">
    <citation type="submission" date="2017-06" db="EMBL/GenBank/DDBJ databases">
        <title>Genome sequencing of cyanobaciteial culture collection at National Institute for Environmental Studies (NIES).</title>
        <authorList>
            <person name="Hirose Y."/>
            <person name="Shimura Y."/>
            <person name="Fujisawa T."/>
            <person name="Nakamura Y."/>
            <person name="Kawachi M."/>
        </authorList>
    </citation>
    <scope>NUCLEOTIDE SEQUENCE [LARGE SCALE GENOMIC DNA]</scope>
    <source>
        <strain evidence="2 3">NIES-267</strain>
        <plasmid evidence="3">Plasmid2 dna</plasmid>
    </source>
</reference>
<geneLocation type="plasmid" evidence="3">
    <name>Plasmid2 dna</name>
</geneLocation>
<evidence type="ECO:0000313" key="3">
    <source>
        <dbReference type="Proteomes" id="UP000218418"/>
    </source>
</evidence>
<keyword evidence="1" id="KW-0812">Transmembrane</keyword>
<keyword evidence="2" id="KW-0614">Plasmid</keyword>
<feature type="transmembrane region" description="Helical" evidence="1">
    <location>
        <begin position="16"/>
        <end position="37"/>
    </location>
</feature>
<keyword evidence="1" id="KW-0472">Membrane</keyword>
<proteinExistence type="predicted"/>
<gene>
    <name evidence="2" type="ORF">NIES267_73340</name>
</gene>
<organism evidence="2 3">
    <name type="scientific">Calothrix parasitica NIES-267</name>
    <dbReference type="NCBI Taxonomy" id="1973488"/>
    <lineage>
        <taxon>Bacteria</taxon>
        <taxon>Bacillati</taxon>
        <taxon>Cyanobacteriota</taxon>
        <taxon>Cyanophyceae</taxon>
        <taxon>Nostocales</taxon>
        <taxon>Calotrichaceae</taxon>
        <taxon>Calothrix</taxon>
    </lineage>
</organism>
<dbReference type="AlphaFoldDB" id="A0A1Z4M2V8"/>
<dbReference type="Proteomes" id="UP000218418">
    <property type="component" value="Plasmid plasmid2"/>
</dbReference>
<dbReference type="EMBL" id="AP018229">
    <property type="protein sequence ID" value="BAY87810.1"/>
    <property type="molecule type" value="Genomic_DNA"/>
</dbReference>
<evidence type="ECO:0000313" key="2">
    <source>
        <dbReference type="EMBL" id="BAY87810.1"/>
    </source>
</evidence>